<sequence>MGSVWDVGSYSENRASVIGQNLELDAHHVGQKAIMKDLIEGYDPKTAPSILVPKVGHTVAKENVGVVSRGMTNPTTGKPFSSARDVVARDIKELRRVYPEAPNEQLQKLIELNKSMYIEIRLKKQRISHEK</sequence>
<accession>A0A2H9U0J5</accession>
<comment type="caution">
    <text evidence="1">The sequence shown here is derived from an EMBL/GenBank/DDBJ whole genome shotgun (WGS) entry which is preliminary data.</text>
</comment>
<dbReference type="Proteomes" id="UP000235861">
    <property type="component" value="Unassembled WGS sequence"/>
</dbReference>
<name>A0A2H9U0J5_9GAMM</name>
<protein>
    <submittedName>
        <fullName evidence="1">Uncharacterized protein</fullName>
    </submittedName>
</protein>
<gene>
    <name evidence="1" type="ORF">CUC53_17505</name>
</gene>
<reference evidence="1 2" key="1">
    <citation type="submission" date="2017-11" db="EMBL/GenBank/DDBJ databases">
        <title>Draft genome sequence of environmental isolate Aeromonas cavernicola sp. nov. MDC 2508.</title>
        <authorList>
            <person name="Colston S.M."/>
            <person name="Navarro A."/>
            <person name="Martinez-Murcia A.J."/>
            <person name="Graf J."/>
        </authorList>
    </citation>
    <scope>NUCLEOTIDE SEQUENCE [LARGE SCALE GENOMIC DNA]</scope>
    <source>
        <strain evidence="1 2">MDC 2508</strain>
    </source>
</reference>
<evidence type="ECO:0000313" key="1">
    <source>
        <dbReference type="EMBL" id="PJG57533.1"/>
    </source>
</evidence>
<dbReference type="AlphaFoldDB" id="A0A2H9U0J5"/>
<organism evidence="1 2">
    <name type="scientific">Aeromonas cavernicola</name>
    <dbReference type="NCBI Taxonomy" id="1006623"/>
    <lineage>
        <taxon>Bacteria</taxon>
        <taxon>Pseudomonadati</taxon>
        <taxon>Pseudomonadota</taxon>
        <taxon>Gammaproteobacteria</taxon>
        <taxon>Aeromonadales</taxon>
        <taxon>Aeromonadaceae</taxon>
        <taxon>Aeromonas</taxon>
    </lineage>
</organism>
<keyword evidence="2" id="KW-1185">Reference proteome</keyword>
<evidence type="ECO:0000313" key="2">
    <source>
        <dbReference type="Proteomes" id="UP000235861"/>
    </source>
</evidence>
<dbReference type="EMBL" id="PGGC01000201">
    <property type="protein sequence ID" value="PJG57533.1"/>
    <property type="molecule type" value="Genomic_DNA"/>
</dbReference>
<proteinExistence type="predicted"/>
<dbReference type="OrthoDB" id="9815414at2"/>